<dbReference type="PANTHER" id="PTHR13780:SF128">
    <property type="entry name" value="CBS DOMAIN-CONTAINING PROTEIN"/>
    <property type="match status" value="1"/>
</dbReference>
<dbReference type="Gene3D" id="3.10.580.10">
    <property type="entry name" value="CBS-domain"/>
    <property type="match status" value="1"/>
</dbReference>
<dbReference type="GO" id="GO:0005737">
    <property type="term" value="C:cytoplasm"/>
    <property type="evidence" value="ECO:0007669"/>
    <property type="project" value="TreeGrafter"/>
</dbReference>
<gene>
    <name evidence="5" type="ORF">MNEG_12725</name>
</gene>
<keyword evidence="6" id="KW-1185">Reference proteome</keyword>
<protein>
    <recommendedName>
        <fullName evidence="4">CBS domain-containing protein</fullName>
    </recommendedName>
</protein>
<dbReference type="InterPro" id="IPR046342">
    <property type="entry name" value="CBS_dom_sf"/>
</dbReference>
<dbReference type="PANTHER" id="PTHR13780">
    <property type="entry name" value="AMP-ACTIVATED PROTEIN KINASE, GAMMA REGULATORY SUBUNIT"/>
    <property type="match status" value="1"/>
</dbReference>
<evidence type="ECO:0000259" key="4">
    <source>
        <dbReference type="PROSITE" id="PS51371"/>
    </source>
</evidence>
<evidence type="ECO:0000313" key="6">
    <source>
        <dbReference type="Proteomes" id="UP000054498"/>
    </source>
</evidence>
<dbReference type="GO" id="GO:0005634">
    <property type="term" value="C:nucleus"/>
    <property type="evidence" value="ECO:0007669"/>
    <property type="project" value="TreeGrafter"/>
</dbReference>
<dbReference type="KEGG" id="mng:MNEG_12725"/>
<keyword evidence="2 3" id="KW-0129">CBS domain</keyword>
<dbReference type="RefSeq" id="XP_013894256.1">
    <property type="nucleotide sequence ID" value="XM_014038802.1"/>
</dbReference>
<organism evidence="5 6">
    <name type="scientific">Monoraphidium neglectum</name>
    <dbReference type="NCBI Taxonomy" id="145388"/>
    <lineage>
        <taxon>Eukaryota</taxon>
        <taxon>Viridiplantae</taxon>
        <taxon>Chlorophyta</taxon>
        <taxon>core chlorophytes</taxon>
        <taxon>Chlorophyceae</taxon>
        <taxon>CS clade</taxon>
        <taxon>Sphaeropleales</taxon>
        <taxon>Selenastraceae</taxon>
        <taxon>Monoraphidium</taxon>
    </lineage>
</organism>
<dbReference type="Proteomes" id="UP000054498">
    <property type="component" value="Unassembled WGS sequence"/>
</dbReference>
<dbReference type="GeneID" id="25730116"/>
<sequence>MAPTARPSERATVDKLQHAGDLWLLNADDASTLMDAVIESFRIQDQHVHHRLYVCSTAQPGRMIRSPSQKTTVVNVTPGSERLAASGLKVTHVVSQSDVIKLLWNNRAVFGPVLSSTVESLEMDDGAALTVPATLPALEAFGFMARDHKSSLGLTDGGKLVANLSVSDIRGLTPEEFPLLLLPAGEFVAVRNGVAGVTKEQALAGKRVEGAEEGKYGVLFEKAPVVTVKESSTFEEVLGTLVTKGLHRLYIVDDNGAAISIITLTDVLRLVTRP</sequence>
<reference evidence="5 6" key="1">
    <citation type="journal article" date="2013" name="BMC Genomics">
        <title>Reconstruction of the lipid metabolism for the microalga Monoraphidium neglectum from its genome sequence reveals characteristics suitable for biofuel production.</title>
        <authorList>
            <person name="Bogen C."/>
            <person name="Al-Dilaimi A."/>
            <person name="Albersmeier A."/>
            <person name="Wichmann J."/>
            <person name="Grundmann M."/>
            <person name="Rupp O."/>
            <person name="Lauersen K.J."/>
            <person name="Blifernez-Klassen O."/>
            <person name="Kalinowski J."/>
            <person name="Goesmann A."/>
            <person name="Mussgnug J.H."/>
            <person name="Kruse O."/>
        </authorList>
    </citation>
    <scope>NUCLEOTIDE SEQUENCE [LARGE SCALE GENOMIC DNA]</scope>
    <source>
        <strain evidence="5 6">SAG 48.87</strain>
    </source>
</reference>
<evidence type="ECO:0000313" key="5">
    <source>
        <dbReference type="EMBL" id="KIY95236.1"/>
    </source>
</evidence>
<proteinExistence type="predicted"/>
<dbReference type="AlphaFoldDB" id="A0A0D2M1A0"/>
<dbReference type="STRING" id="145388.A0A0D2M1A0"/>
<feature type="domain" description="CBS" evidence="4">
    <location>
        <begin position="220"/>
        <end position="274"/>
    </location>
</feature>
<dbReference type="InterPro" id="IPR050511">
    <property type="entry name" value="AMPK_gamma/SDS23_families"/>
</dbReference>
<accession>A0A0D2M1A0</accession>
<evidence type="ECO:0000256" key="1">
    <source>
        <dbReference type="ARBA" id="ARBA00022737"/>
    </source>
</evidence>
<dbReference type="SMART" id="SM00116">
    <property type="entry name" value="CBS"/>
    <property type="match status" value="2"/>
</dbReference>
<name>A0A0D2M1A0_9CHLO</name>
<keyword evidence="1" id="KW-0677">Repeat</keyword>
<dbReference type="EMBL" id="KK103617">
    <property type="protein sequence ID" value="KIY95236.1"/>
    <property type="molecule type" value="Genomic_DNA"/>
</dbReference>
<evidence type="ECO:0000256" key="3">
    <source>
        <dbReference type="PROSITE-ProRule" id="PRU00703"/>
    </source>
</evidence>
<dbReference type="PROSITE" id="PS51371">
    <property type="entry name" value="CBS"/>
    <property type="match status" value="1"/>
</dbReference>
<evidence type="ECO:0000256" key="2">
    <source>
        <dbReference type="ARBA" id="ARBA00023122"/>
    </source>
</evidence>
<dbReference type="OrthoDB" id="449052at2759"/>
<dbReference type="CDD" id="cd02205">
    <property type="entry name" value="CBS_pair_SF"/>
    <property type="match status" value="1"/>
</dbReference>
<dbReference type="SUPFAM" id="SSF54631">
    <property type="entry name" value="CBS-domain pair"/>
    <property type="match status" value="1"/>
</dbReference>
<dbReference type="Pfam" id="PF00571">
    <property type="entry name" value="CBS"/>
    <property type="match status" value="1"/>
</dbReference>
<dbReference type="InterPro" id="IPR000644">
    <property type="entry name" value="CBS_dom"/>
</dbReference>